<comment type="subcellular location">
    <subcellularLocation>
        <location evidence="7">Mitochondrion</location>
    </subcellularLocation>
</comment>
<dbReference type="OrthoDB" id="10259622at2759"/>
<dbReference type="FunFam" id="3.30.420.40:FF:000012">
    <property type="entry name" value="tRNA N6-adenosine threonylcarbamoyltransferase"/>
    <property type="match status" value="1"/>
</dbReference>
<name>A0A0C9W9P3_9AGAM</name>
<dbReference type="EC" id="2.3.1.234" evidence="1"/>
<dbReference type="SUPFAM" id="SSF53067">
    <property type="entry name" value="Actin-like ATPase domain"/>
    <property type="match status" value="2"/>
</dbReference>
<evidence type="ECO:0000256" key="6">
    <source>
        <dbReference type="ARBA" id="ARBA00048117"/>
    </source>
</evidence>
<gene>
    <name evidence="9" type="ORF">HYDPIDRAFT_100379</name>
</gene>
<dbReference type="PROSITE" id="PS01016">
    <property type="entry name" value="GLYCOPROTEASE"/>
    <property type="match status" value="1"/>
</dbReference>
<reference evidence="9 10" key="1">
    <citation type="submission" date="2014-04" db="EMBL/GenBank/DDBJ databases">
        <title>Evolutionary Origins and Diversification of the Mycorrhizal Mutualists.</title>
        <authorList>
            <consortium name="DOE Joint Genome Institute"/>
            <consortium name="Mycorrhizal Genomics Consortium"/>
            <person name="Kohler A."/>
            <person name="Kuo A."/>
            <person name="Nagy L.G."/>
            <person name="Floudas D."/>
            <person name="Copeland A."/>
            <person name="Barry K.W."/>
            <person name="Cichocki N."/>
            <person name="Veneault-Fourrey C."/>
            <person name="LaButti K."/>
            <person name="Lindquist E.A."/>
            <person name="Lipzen A."/>
            <person name="Lundell T."/>
            <person name="Morin E."/>
            <person name="Murat C."/>
            <person name="Riley R."/>
            <person name="Ohm R."/>
            <person name="Sun H."/>
            <person name="Tunlid A."/>
            <person name="Henrissat B."/>
            <person name="Grigoriev I.V."/>
            <person name="Hibbett D.S."/>
            <person name="Martin F."/>
        </authorList>
    </citation>
    <scope>NUCLEOTIDE SEQUENCE [LARGE SCALE GENOMIC DNA]</scope>
    <source>
        <strain evidence="9 10">MD-312</strain>
    </source>
</reference>
<dbReference type="GO" id="GO:0072670">
    <property type="term" value="P:mitochondrial tRNA threonylcarbamoyladenosine modification"/>
    <property type="evidence" value="ECO:0007669"/>
    <property type="project" value="TreeGrafter"/>
</dbReference>
<comment type="function">
    <text evidence="7">Required for the formation of a threonylcarbamoyl group on adenosine at position 37 (t(6)A37) in mitochondrial tRNAs that read codons beginning with adenine. Probably involved in the transfer of the threonylcarbamoyl moiety of threonylcarbamoyl-AMP (TC-AMP) to the N6 group of A37. Involved in mitochondrial genome maintenance.</text>
</comment>
<dbReference type="GO" id="GO:0005739">
    <property type="term" value="C:mitochondrion"/>
    <property type="evidence" value="ECO:0007669"/>
    <property type="project" value="UniProtKB-SubCell"/>
</dbReference>
<sequence length="419" mass="45291">MSFKLARGAAAFQSCRTSILLAQGVHLKNNGNTSLNVFNLKSRICSGALCNSRLFTVLTVESSADDTCAAVVTSSREILSNVVIKQHDLHEGFGGIHPMIAIEGHQRNMPTAVQRALKEAKLSAQDIDGVAFTRGPGIGGCLSVGANAAKTLASALGKPVVGVHHMQAHALTPLLTSPTAQRPEFPFLTLLVSGGHTLLVLAKSPSSFQILANTVDESIGRAYDKVARMLKMPWGNRGPAASLEEFCRKDIKESDAPYIEPFAVPMPGKLAFSYSGLHSAVDRYIAASELYLTEAHRVALGRAFQDAAVRQLCAKLVQCLSMLERKDIDVRHVVASGGVASNSFLRSRLKEALEKHSPEREISLTFPPIELCTDNAVMVGWASMYRFLAENYDDYTVELRPKWSIGTLPNTGNFDLSGL</sequence>
<comment type="subunit">
    <text evidence="7">Homodimer.</text>
</comment>
<proteinExistence type="inferred from homology"/>
<keyword evidence="5 7" id="KW-0012">Acyltransferase</keyword>
<evidence type="ECO:0000313" key="10">
    <source>
        <dbReference type="Proteomes" id="UP000053820"/>
    </source>
</evidence>
<comment type="catalytic activity">
    <reaction evidence="6 7">
        <text>L-threonylcarbamoyladenylate + adenosine(37) in tRNA = N(6)-L-threonylcarbamoyladenosine(37) in tRNA + AMP + H(+)</text>
        <dbReference type="Rhea" id="RHEA:37059"/>
        <dbReference type="Rhea" id="RHEA-COMP:10162"/>
        <dbReference type="Rhea" id="RHEA-COMP:10163"/>
        <dbReference type="ChEBI" id="CHEBI:15378"/>
        <dbReference type="ChEBI" id="CHEBI:73682"/>
        <dbReference type="ChEBI" id="CHEBI:74411"/>
        <dbReference type="ChEBI" id="CHEBI:74418"/>
        <dbReference type="ChEBI" id="CHEBI:456215"/>
        <dbReference type="EC" id="2.3.1.234"/>
    </reaction>
</comment>
<dbReference type="Pfam" id="PF00814">
    <property type="entry name" value="TsaD"/>
    <property type="match status" value="1"/>
</dbReference>
<evidence type="ECO:0000259" key="8">
    <source>
        <dbReference type="Pfam" id="PF00814"/>
    </source>
</evidence>
<evidence type="ECO:0000256" key="5">
    <source>
        <dbReference type="ARBA" id="ARBA00023315"/>
    </source>
</evidence>
<keyword evidence="3 7" id="KW-0819">tRNA processing</keyword>
<dbReference type="EMBL" id="KN839883">
    <property type="protein sequence ID" value="KIJ59632.1"/>
    <property type="molecule type" value="Genomic_DNA"/>
</dbReference>
<dbReference type="Gene3D" id="3.30.420.40">
    <property type="match status" value="2"/>
</dbReference>
<keyword evidence="7" id="KW-0496">Mitochondrion</keyword>
<comment type="cofactor">
    <cofactor evidence="7">
        <name>a divalent metal cation</name>
        <dbReference type="ChEBI" id="CHEBI:60240"/>
    </cofactor>
    <text evidence="7">Binds 1 divalent metal cation per subunit.</text>
</comment>
<dbReference type="HOGENOM" id="CLU_023208_4_3_1"/>
<dbReference type="AlphaFoldDB" id="A0A0C9W9P3"/>
<dbReference type="GO" id="GO:0061711">
    <property type="term" value="F:tRNA N(6)-L-threonylcarbamoyladenine synthase activity"/>
    <property type="evidence" value="ECO:0007669"/>
    <property type="project" value="UniProtKB-EC"/>
</dbReference>
<dbReference type="PANTHER" id="PTHR11735:SF6">
    <property type="entry name" value="TRNA N6-ADENOSINE THREONYLCARBAMOYLTRANSFERASE, MITOCHONDRIAL"/>
    <property type="match status" value="1"/>
</dbReference>
<dbReference type="InterPro" id="IPR000905">
    <property type="entry name" value="Gcp-like_dom"/>
</dbReference>
<dbReference type="InterPro" id="IPR017861">
    <property type="entry name" value="KAE1/TsaD"/>
</dbReference>
<feature type="domain" description="Gcp-like" evidence="8">
    <location>
        <begin position="77"/>
        <end position="381"/>
    </location>
</feature>
<dbReference type="GO" id="GO:0046872">
    <property type="term" value="F:metal ion binding"/>
    <property type="evidence" value="ECO:0007669"/>
    <property type="project" value="UniProtKB-KW"/>
</dbReference>
<dbReference type="InterPro" id="IPR043129">
    <property type="entry name" value="ATPase_NBD"/>
</dbReference>
<dbReference type="PRINTS" id="PR00789">
    <property type="entry name" value="OSIALOPTASE"/>
</dbReference>
<evidence type="ECO:0000313" key="9">
    <source>
        <dbReference type="EMBL" id="KIJ59632.1"/>
    </source>
</evidence>
<evidence type="ECO:0000256" key="3">
    <source>
        <dbReference type="ARBA" id="ARBA00022694"/>
    </source>
</evidence>
<dbReference type="CDD" id="cd24134">
    <property type="entry name" value="ASKHA_NBD_OSGEPL1_QRI7_euk"/>
    <property type="match status" value="1"/>
</dbReference>
<dbReference type="HAMAP" id="MF_01445">
    <property type="entry name" value="TsaD"/>
    <property type="match status" value="1"/>
</dbReference>
<evidence type="ECO:0000256" key="1">
    <source>
        <dbReference type="ARBA" id="ARBA00012156"/>
    </source>
</evidence>
<keyword evidence="4 7" id="KW-0479">Metal-binding</keyword>
<dbReference type="PANTHER" id="PTHR11735">
    <property type="entry name" value="TRNA N6-ADENOSINE THREONYLCARBAMOYLTRANSFERASE"/>
    <property type="match status" value="1"/>
</dbReference>
<keyword evidence="10" id="KW-1185">Reference proteome</keyword>
<comment type="similarity">
    <text evidence="7">Belongs to the KAE1 / TsaD family.</text>
</comment>
<dbReference type="NCBIfam" id="TIGR00329">
    <property type="entry name" value="gcp_kae1"/>
    <property type="match status" value="1"/>
</dbReference>
<protein>
    <recommendedName>
        <fullName evidence="1">N(6)-L-threonylcarbamoyladenine synthase</fullName>
        <ecNumber evidence="1">2.3.1.234</ecNumber>
    </recommendedName>
</protein>
<evidence type="ECO:0000256" key="2">
    <source>
        <dbReference type="ARBA" id="ARBA00022679"/>
    </source>
</evidence>
<keyword evidence="2 7" id="KW-0808">Transferase</keyword>
<dbReference type="Proteomes" id="UP000053820">
    <property type="component" value="Unassembled WGS sequence"/>
</dbReference>
<dbReference type="InterPro" id="IPR017860">
    <property type="entry name" value="Peptidase_M22_CS"/>
</dbReference>
<dbReference type="InterPro" id="IPR022450">
    <property type="entry name" value="TsaD"/>
</dbReference>
<organism evidence="9 10">
    <name type="scientific">Hydnomerulius pinastri MD-312</name>
    <dbReference type="NCBI Taxonomy" id="994086"/>
    <lineage>
        <taxon>Eukaryota</taxon>
        <taxon>Fungi</taxon>
        <taxon>Dikarya</taxon>
        <taxon>Basidiomycota</taxon>
        <taxon>Agaricomycotina</taxon>
        <taxon>Agaricomycetes</taxon>
        <taxon>Agaricomycetidae</taxon>
        <taxon>Boletales</taxon>
        <taxon>Boletales incertae sedis</taxon>
        <taxon>Leucogyrophana</taxon>
    </lineage>
</organism>
<evidence type="ECO:0000256" key="7">
    <source>
        <dbReference type="HAMAP-Rule" id="MF_03179"/>
    </source>
</evidence>
<accession>A0A0C9W9P3</accession>
<evidence type="ECO:0000256" key="4">
    <source>
        <dbReference type="ARBA" id="ARBA00022723"/>
    </source>
</evidence>